<dbReference type="SUPFAM" id="SSF53098">
    <property type="entry name" value="Ribonuclease H-like"/>
    <property type="match status" value="1"/>
</dbReference>
<dbReference type="eggNOG" id="ENOG502QQ4X">
    <property type="taxonomic scope" value="Eukaryota"/>
</dbReference>
<keyword evidence="1" id="KW-0547">Nucleotide-binding</keyword>
<keyword evidence="2" id="KW-0067">ATP-binding</keyword>
<dbReference type="PANTHER" id="PTHR20953">
    <property type="entry name" value="KINASE-RELATED"/>
    <property type="match status" value="1"/>
</dbReference>
<dbReference type="OMA" id="HCHARAA"/>
<gene>
    <name evidence="4" type="ORF">SDRG_03125</name>
</gene>
<evidence type="ECO:0000259" key="3">
    <source>
        <dbReference type="SMART" id="SM00382"/>
    </source>
</evidence>
<dbReference type="SMART" id="SM00382">
    <property type="entry name" value="AAA"/>
    <property type="match status" value="1"/>
</dbReference>
<dbReference type="Proteomes" id="UP000030762">
    <property type="component" value="Unassembled WGS sequence"/>
</dbReference>
<dbReference type="RefSeq" id="XP_008606969.1">
    <property type="nucleotide sequence ID" value="XM_008608747.1"/>
</dbReference>
<dbReference type="InParanoid" id="T0SA74"/>
<dbReference type="Pfam" id="PF19568">
    <property type="entry name" value="Spore_III_AA"/>
    <property type="match status" value="1"/>
</dbReference>
<dbReference type="CDD" id="cd00009">
    <property type="entry name" value="AAA"/>
    <property type="match status" value="1"/>
</dbReference>
<dbReference type="OrthoDB" id="26838at2759"/>
<sequence>MTSADDVPFETRVARVRERVNFCCANKSPCYVSSLAKTMTDLSNSQRRQTTLRIVELLKRDKSLQFKIDTIGREYIVSRTAGASMLPLPPPSTPRRVALSPPMPPSLPMPALPGTFVMITTLLHLQTLVASADLVTHNGPIGVDILGPTAALAVLQLTVGSTVFFVDCKLISPALVWHELRATLQNPFVPKLAFDVYTFGLLLGALAESATVCPLTAVLDLELALEAKTGVASDDAFHALLLMLGMEPPPQKHCHARAATALGNRPLSHDLLEAATWHSLLLQQAYVKLQPWLCATSDRLAQLEDASSVRITAALTSSVRQVAFDAVSQQLASVELLPPSRMDASKTLVLHQDDVTNVISSLLPAPWAAQLLAPEVLPHVHDIDLDVGRRPWAWVDPTAVVGVDDVARVVATVGGFGTDNRAGLARQLHRVSAMRNRNGDVIGVTMRIGRYMEGCADMLADILADTAKNVLFLGAPGCGKTTLVRDVARHLSQRHNVCIIDTSNEIAGDGDVPHHCVGLARRMMVPCLNAQAAVMVECVQNHTPEVLVIDEIGRPTEVEAARTCQQRGVRTIASAHGTLRKLLKNKPLRALVGGVEAVTVGDANARKGPDGSVHKMCAERSDAPIFDVVVELAKGEYDTWRVVLDAAVAVDAILQGKSYEVQVRTRSTTAFSVRMEQA</sequence>
<dbReference type="GO" id="GO:0003676">
    <property type="term" value="F:nucleic acid binding"/>
    <property type="evidence" value="ECO:0007669"/>
    <property type="project" value="InterPro"/>
</dbReference>
<dbReference type="InterPro" id="IPR036397">
    <property type="entry name" value="RNaseH_sf"/>
</dbReference>
<evidence type="ECO:0000256" key="2">
    <source>
        <dbReference type="ARBA" id="ARBA00022840"/>
    </source>
</evidence>
<dbReference type="STRING" id="1156394.T0SA74"/>
<dbReference type="SUPFAM" id="SSF52540">
    <property type="entry name" value="P-loop containing nucleoside triphosphate hydrolases"/>
    <property type="match status" value="1"/>
</dbReference>
<dbReference type="AlphaFoldDB" id="T0SA74"/>
<organism evidence="4 5">
    <name type="scientific">Saprolegnia diclina (strain VS20)</name>
    <dbReference type="NCBI Taxonomy" id="1156394"/>
    <lineage>
        <taxon>Eukaryota</taxon>
        <taxon>Sar</taxon>
        <taxon>Stramenopiles</taxon>
        <taxon>Oomycota</taxon>
        <taxon>Saprolegniomycetes</taxon>
        <taxon>Saprolegniales</taxon>
        <taxon>Saprolegniaceae</taxon>
        <taxon>Saprolegnia</taxon>
    </lineage>
</organism>
<dbReference type="VEuPathDB" id="FungiDB:SDRG_03125"/>
<protein>
    <recommendedName>
        <fullName evidence="3">AAA+ ATPase domain-containing protein</fullName>
    </recommendedName>
</protein>
<dbReference type="Gene3D" id="3.40.50.300">
    <property type="entry name" value="P-loop containing nucleotide triphosphate hydrolases"/>
    <property type="match status" value="1"/>
</dbReference>
<dbReference type="InterPro" id="IPR027417">
    <property type="entry name" value="P-loop_NTPase"/>
</dbReference>
<evidence type="ECO:0000313" key="4">
    <source>
        <dbReference type="EMBL" id="EQC39697.1"/>
    </source>
</evidence>
<dbReference type="InterPro" id="IPR012337">
    <property type="entry name" value="RNaseH-like_sf"/>
</dbReference>
<dbReference type="InterPro" id="IPR045735">
    <property type="entry name" value="Spore_III_AA_AAA+_ATPase"/>
</dbReference>
<feature type="domain" description="AAA+ ATPase" evidence="3">
    <location>
        <begin position="466"/>
        <end position="602"/>
    </location>
</feature>
<dbReference type="InterPro" id="IPR003593">
    <property type="entry name" value="AAA+_ATPase"/>
</dbReference>
<evidence type="ECO:0000256" key="1">
    <source>
        <dbReference type="ARBA" id="ARBA00022741"/>
    </source>
</evidence>
<dbReference type="GO" id="GO:0005524">
    <property type="term" value="F:ATP binding"/>
    <property type="evidence" value="ECO:0007669"/>
    <property type="project" value="UniProtKB-KW"/>
</dbReference>
<accession>T0SA74</accession>
<reference evidence="4 5" key="1">
    <citation type="submission" date="2012-04" db="EMBL/GenBank/DDBJ databases">
        <title>The Genome Sequence of Saprolegnia declina VS20.</title>
        <authorList>
            <consortium name="The Broad Institute Genome Sequencing Platform"/>
            <person name="Russ C."/>
            <person name="Nusbaum C."/>
            <person name="Tyler B."/>
            <person name="van West P."/>
            <person name="Dieguez-Uribeondo J."/>
            <person name="de Bruijn I."/>
            <person name="Tripathy S."/>
            <person name="Jiang R."/>
            <person name="Young S.K."/>
            <person name="Zeng Q."/>
            <person name="Gargeya S."/>
            <person name="Fitzgerald M."/>
            <person name="Haas B."/>
            <person name="Abouelleil A."/>
            <person name="Alvarado L."/>
            <person name="Arachchi H.M."/>
            <person name="Berlin A."/>
            <person name="Chapman S.B."/>
            <person name="Goldberg J."/>
            <person name="Griggs A."/>
            <person name="Gujja S."/>
            <person name="Hansen M."/>
            <person name="Howarth C."/>
            <person name="Imamovic A."/>
            <person name="Larimer J."/>
            <person name="McCowen C."/>
            <person name="Montmayeur A."/>
            <person name="Murphy C."/>
            <person name="Neiman D."/>
            <person name="Pearson M."/>
            <person name="Priest M."/>
            <person name="Roberts A."/>
            <person name="Saif S."/>
            <person name="Shea T."/>
            <person name="Sisk P."/>
            <person name="Sykes S."/>
            <person name="Wortman J."/>
            <person name="Nusbaum C."/>
            <person name="Birren B."/>
        </authorList>
    </citation>
    <scope>NUCLEOTIDE SEQUENCE [LARGE SCALE GENOMIC DNA]</scope>
    <source>
        <strain evidence="4 5">VS20</strain>
    </source>
</reference>
<keyword evidence="5" id="KW-1185">Reference proteome</keyword>
<dbReference type="GeneID" id="19943852"/>
<dbReference type="EMBL" id="JH767138">
    <property type="protein sequence ID" value="EQC39697.1"/>
    <property type="molecule type" value="Genomic_DNA"/>
</dbReference>
<evidence type="ECO:0000313" key="5">
    <source>
        <dbReference type="Proteomes" id="UP000030762"/>
    </source>
</evidence>
<dbReference type="Gene3D" id="3.30.420.10">
    <property type="entry name" value="Ribonuclease H-like superfamily/Ribonuclease H"/>
    <property type="match status" value="1"/>
</dbReference>
<name>T0SA74_SAPDV</name>
<dbReference type="PANTHER" id="PTHR20953:SF3">
    <property type="entry name" value="P-LOOP CONTAINING NUCLEOSIDE TRIPHOSPHATE HYDROLASES SUPERFAMILY PROTEIN"/>
    <property type="match status" value="1"/>
</dbReference>
<proteinExistence type="predicted"/>